<evidence type="ECO:0000256" key="1">
    <source>
        <dbReference type="SAM" id="Phobius"/>
    </source>
</evidence>
<dbReference type="Proteomes" id="UP000218209">
    <property type="component" value="Unassembled WGS sequence"/>
</dbReference>
<dbReference type="PANTHER" id="PTHR36738:SF1">
    <property type="entry name" value="EXPRESSED PROTEIN"/>
    <property type="match status" value="1"/>
</dbReference>
<dbReference type="OrthoDB" id="2020012at2759"/>
<feature type="transmembrane region" description="Helical" evidence="1">
    <location>
        <begin position="205"/>
        <end position="227"/>
    </location>
</feature>
<gene>
    <name evidence="2" type="ORF">BU14_0126s0048</name>
</gene>
<proteinExistence type="predicted"/>
<evidence type="ECO:0008006" key="4">
    <source>
        <dbReference type="Google" id="ProtNLM"/>
    </source>
</evidence>
<dbReference type="AlphaFoldDB" id="A0A1X6PAT0"/>
<dbReference type="PROSITE" id="PS51257">
    <property type="entry name" value="PROKAR_LIPOPROTEIN"/>
    <property type="match status" value="1"/>
</dbReference>
<keyword evidence="1" id="KW-0472">Membrane</keyword>
<sequence>MAAVRRPAAAAFVGGAPCLTRLSPTAAGSFACRTRPAAAPRKAAAVTCTPTPTMVIEPMALVELATNPAWLVKVGDAVGTLPFPPAVVKYGHPGLMAFMILGMGLPGGVIGWLGRTNEDKKAGVKQKQLHENIMLAFWLLAFAGATGGVLSTVMQGKDILTSPHAKTAGVVLALLTANAVVAYSGFTIGGGATPEGRKQGRTLHAYLGAGTGIALLVHAGLGVANLANFS</sequence>
<keyword evidence="1" id="KW-1133">Transmembrane helix</keyword>
<protein>
    <recommendedName>
        <fullName evidence="4">Cytochrome b561 domain-containing protein</fullName>
    </recommendedName>
</protein>
<dbReference type="GO" id="GO:0016020">
    <property type="term" value="C:membrane"/>
    <property type="evidence" value="ECO:0007669"/>
    <property type="project" value="TreeGrafter"/>
</dbReference>
<dbReference type="Pfam" id="PF13301">
    <property type="entry name" value="DUF4079"/>
    <property type="match status" value="1"/>
</dbReference>
<organism evidence="2 3">
    <name type="scientific">Porphyra umbilicalis</name>
    <name type="common">Purple laver</name>
    <name type="synonym">Red alga</name>
    <dbReference type="NCBI Taxonomy" id="2786"/>
    <lineage>
        <taxon>Eukaryota</taxon>
        <taxon>Rhodophyta</taxon>
        <taxon>Bangiophyceae</taxon>
        <taxon>Bangiales</taxon>
        <taxon>Bangiaceae</taxon>
        <taxon>Porphyra</taxon>
    </lineage>
</organism>
<dbReference type="InterPro" id="IPR025067">
    <property type="entry name" value="DUF4079"/>
</dbReference>
<evidence type="ECO:0000313" key="3">
    <source>
        <dbReference type="Proteomes" id="UP000218209"/>
    </source>
</evidence>
<accession>A0A1X6PAT0</accession>
<dbReference type="Gene3D" id="1.20.120.1770">
    <property type="match status" value="1"/>
</dbReference>
<reference evidence="2 3" key="1">
    <citation type="submission" date="2017-03" db="EMBL/GenBank/DDBJ databases">
        <title>WGS assembly of Porphyra umbilicalis.</title>
        <authorList>
            <person name="Brawley S.H."/>
            <person name="Blouin N.A."/>
            <person name="Ficko-Blean E."/>
            <person name="Wheeler G.L."/>
            <person name="Lohr M."/>
            <person name="Goodson H.V."/>
            <person name="Jenkins J.W."/>
            <person name="Blaby-Haas C.E."/>
            <person name="Helliwell K.E."/>
            <person name="Chan C."/>
            <person name="Marriage T."/>
            <person name="Bhattacharya D."/>
            <person name="Klein A.S."/>
            <person name="Badis Y."/>
            <person name="Brodie J."/>
            <person name="Cao Y."/>
            <person name="Collen J."/>
            <person name="Dittami S.M."/>
            <person name="Gachon C.M."/>
            <person name="Green B.R."/>
            <person name="Karpowicz S."/>
            <person name="Kim J.W."/>
            <person name="Kudahl U."/>
            <person name="Lin S."/>
            <person name="Michel G."/>
            <person name="Mittag M."/>
            <person name="Olson B.J."/>
            <person name="Pangilinan J."/>
            <person name="Peng Y."/>
            <person name="Qiu H."/>
            <person name="Shu S."/>
            <person name="Singer J.T."/>
            <person name="Smith A.G."/>
            <person name="Sprecher B.N."/>
            <person name="Wagner V."/>
            <person name="Wang W."/>
            <person name="Wang Z.-Y."/>
            <person name="Yan J."/>
            <person name="Yarish C."/>
            <person name="Zoeuner-Riek S."/>
            <person name="Zhuang Y."/>
            <person name="Zou Y."/>
            <person name="Lindquist E.A."/>
            <person name="Grimwood J."/>
            <person name="Barry K."/>
            <person name="Rokhsar D.S."/>
            <person name="Schmutz J."/>
            <person name="Stiller J.W."/>
            <person name="Grossman A.R."/>
            <person name="Prochnik S.E."/>
        </authorList>
    </citation>
    <scope>NUCLEOTIDE SEQUENCE [LARGE SCALE GENOMIC DNA]</scope>
    <source>
        <strain evidence="2">4086291</strain>
    </source>
</reference>
<dbReference type="PANTHER" id="PTHR36738">
    <property type="entry name" value="EXPRESSED PROTEIN"/>
    <property type="match status" value="1"/>
</dbReference>
<feature type="transmembrane region" description="Helical" evidence="1">
    <location>
        <begin position="168"/>
        <end position="193"/>
    </location>
</feature>
<keyword evidence="1" id="KW-0812">Transmembrane</keyword>
<name>A0A1X6PAT0_PORUM</name>
<dbReference type="EMBL" id="KV918823">
    <property type="protein sequence ID" value="OSX78009.1"/>
    <property type="molecule type" value="Genomic_DNA"/>
</dbReference>
<feature type="transmembrane region" description="Helical" evidence="1">
    <location>
        <begin position="95"/>
        <end position="114"/>
    </location>
</feature>
<feature type="transmembrane region" description="Helical" evidence="1">
    <location>
        <begin position="135"/>
        <end position="156"/>
    </location>
</feature>
<keyword evidence="3" id="KW-1185">Reference proteome</keyword>
<evidence type="ECO:0000313" key="2">
    <source>
        <dbReference type="EMBL" id="OSX78009.1"/>
    </source>
</evidence>